<feature type="compositionally biased region" description="Low complexity" evidence="1">
    <location>
        <begin position="1"/>
        <end position="19"/>
    </location>
</feature>
<comment type="caution">
    <text evidence="2">The sequence shown here is derived from an EMBL/GenBank/DDBJ whole genome shotgun (WGS) entry which is preliminary data.</text>
</comment>
<protein>
    <submittedName>
        <fullName evidence="2">Uncharacterized protein</fullName>
    </submittedName>
</protein>
<name>A0A7K3TGV5_9BIFI</name>
<organism evidence="2 3">
    <name type="scientific">Bifidobacterium avesanii</name>
    <dbReference type="NCBI Taxonomy" id="1798157"/>
    <lineage>
        <taxon>Bacteria</taxon>
        <taxon>Bacillati</taxon>
        <taxon>Actinomycetota</taxon>
        <taxon>Actinomycetes</taxon>
        <taxon>Bifidobacteriales</taxon>
        <taxon>Bifidobacteriaceae</taxon>
        <taxon>Bifidobacterium</taxon>
    </lineage>
</organism>
<sequence>MRRTSTSASPPSSPSPVRSTRSDCSSWRAGKATTRSSRRSPKTSTPSPRVFPAGDDGHPPTHTHQRHHHTDTHQSPINHHGTDNTTPGTITFAGPIGEGLTDERLESMFGIPLHVERTGQRWRASHRLRFA</sequence>
<evidence type="ECO:0000313" key="3">
    <source>
        <dbReference type="Proteomes" id="UP000469763"/>
    </source>
</evidence>
<evidence type="ECO:0000313" key="2">
    <source>
        <dbReference type="EMBL" id="NEG78321.1"/>
    </source>
</evidence>
<dbReference type="AlphaFoldDB" id="A0A7K3TGV5"/>
<dbReference type="EMBL" id="WHZY01000005">
    <property type="protein sequence ID" value="NEG78321.1"/>
    <property type="molecule type" value="Genomic_DNA"/>
</dbReference>
<feature type="compositionally biased region" description="Basic residues" evidence="1">
    <location>
        <begin position="61"/>
        <end position="70"/>
    </location>
</feature>
<accession>A0A7K3TGV5</accession>
<reference evidence="2 3" key="1">
    <citation type="submission" date="2019-10" db="EMBL/GenBank/DDBJ databases">
        <title>Bifidobacterium from non-human primates.</title>
        <authorList>
            <person name="Modesto M."/>
        </authorList>
    </citation>
    <scope>NUCLEOTIDE SEQUENCE [LARGE SCALE GENOMIC DNA]</scope>
    <source>
        <strain evidence="2 3">TREC</strain>
    </source>
</reference>
<gene>
    <name evidence="2" type="ORF">GFD22_04935</name>
</gene>
<evidence type="ECO:0000256" key="1">
    <source>
        <dbReference type="SAM" id="MobiDB-lite"/>
    </source>
</evidence>
<proteinExistence type="predicted"/>
<feature type="region of interest" description="Disordered" evidence="1">
    <location>
        <begin position="1"/>
        <end position="97"/>
    </location>
</feature>
<keyword evidence="3" id="KW-1185">Reference proteome</keyword>
<dbReference type="Proteomes" id="UP000469763">
    <property type="component" value="Unassembled WGS sequence"/>
</dbReference>